<comment type="subunit">
    <text evidence="4">Monomer.</text>
</comment>
<evidence type="ECO:0000256" key="5">
    <source>
        <dbReference type="ARBA" id="ARBA00012756"/>
    </source>
</evidence>
<feature type="domain" description="Glycoside hydrolase family 2 catalytic" evidence="11">
    <location>
        <begin position="305"/>
        <end position="426"/>
    </location>
</feature>
<dbReference type="PANTHER" id="PTHR46323">
    <property type="entry name" value="BETA-GALACTOSIDASE"/>
    <property type="match status" value="1"/>
</dbReference>
<keyword evidence="14" id="KW-1185">Reference proteome</keyword>
<dbReference type="SUPFAM" id="SSF51445">
    <property type="entry name" value="(Trans)glycosidases"/>
    <property type="match status" value="1"/>
</dbReference>
<evidence type="ECO:0000256" key="1">
    <source>
        <dbReference type="ARBA" id="ARBA00001412"/>
    </source>
</evidence>
<dbReference type="SUPFAM" id="SSF49303">
    <property type="entry name" value="beta-Galactosidase/glucuronidase domain"/>
    <property type="match status" value="1"/>
</dbReference>
<dbReference type="InterPro" id="IPR017853">
    <property type="entry name" value="GH"/>
</dbReference>
<organism evidence="13 14">
    <name type="scientific">Dinghuibacter silviterrae</name>
    <dbReference type="NCBI Taxonomy" id="1539049"/>
    <lineage>
        <taxon>Bacteria</taxon>
        <taxon>Pseudomonadati</taxon>
        <taxon>Bacteroidota</taxon>
        <taxon>Chitinophagia</taxon>
        <taxon>Chitinophagales</taxon>
        <taxon>Chitinophagaceae</taxon>
        <taxon>Dinghuibacter</taxon>
    </lineage>
</organism>
<feature type="domain" description="Glycosyl hydrolases family 2 sugar binding" evidence="12">
    <location>
        <begin position="49"/>
        <end position="181"/>
    </location>
</feature>
<dbReference type="InterPro" id="IPR006103">
    <property type="entry name" value="Glyco_hydro_2_cat"/>
</dbReference>
<dbReference type="AlphaFoldDB" id="A0A4R8DVE7"/>
<dbReference type="SUPFAM" id="SSF49785">
    <property type="entry name" value="Galactose-binding domain-like"/>
    <property type="match status" value="1"/>
</dbReference>
<dbReference type="Pfam" id="PF02836">
    <property type="entry name" value="Glyco_hydro_2_C"/>
    <property type="match status" value="1"/>
</dbReference>
<evidence type="ECO:0000256" key="9">
    <source>
        <dbReference type="SAM" id="MobiDB-lite"/>
    </source>
</evidence>
<dbReference type="InterPro" id="IPR013783">
    <property type="entry name" value="Ig-like_fold"/>
</dbReference>
<dbReference type="OrthoDB" id="9801077at2"/>
<dbReference type="InterPro" id="IPR006104">
    <property type="entry name" value="Glyco_hydro_2_N"/>
</dbReference>
<evidence type="ECO:0000259" key="12">
    <source>
        <dbReference type="Pfam" id="PF02837"/>
    </source>
</evidence>
<evidence type="ECO:0000259" key="11">
    <source>
        <dbReference type="Pfam" id="PF02836"/>
    </source>
</evidence>
<dbReference type="PANTHER" id="PTHR46323:SF2">
    <property type="entry name" value="BETA-GALACTOSIDASE"/>
    <property type="match status" value="1"/>
</dbReference>
<evidence type="ECO:0000313" key="14">
    <source>
        <dbReference type="Proteomes" id="UP000294498"/>
    </source>
</evidence>
<dbReference type="InterPro" id="IPR011013">
    <property type="entry name" value="Gal_mutarotase_sf_dom"/>
</dbReference>
<dbReference type="RefSeq" id="WP_133993868.1">
    <property type="nucleotide sequence ID" value="NZ_SODV01000001.1"/>
</dbReference>
<keyword evidence="7" id="KW-0106">Calcium</keyword>
<evidence type="ECO:0000256" key="3">
    <source>
        <dbReference type="ARBA" id="ARBA00007401"/>
    </source>
</evidence>
<dbReference type="PRINTS" id="PR00132">
    <property type="entry name" value="GLHYDRLASE2"/>
</dbReference>
<name>A0A4R8DVE7_9BACT</name>
<dbReference type="InterPro" id="IPR008979">
    <property type="entry name" value="Galactose-bd-like_sf"/>
</dbReference>
<feature type="region of interest" description="Disordered" evidence="9">
    <location>
        <begin position="601"/>
        <end position="658"/>
    </location>
</feature>
<dbReference type="Pfam" id="PF02837">
    <property type="entry name" value="Glyco_hydro_2_N"/>
    <property type="match status" value="1"/>
</dbReference>
<keyword evidence="6" id="KW-0378">Hydrolase</keyword>
<dbReference type="GO" id="GO:0030246">
    <property type="term" value="F:carbohydrate binding"/>
    <property type="evidence" value="ECO:0007669"/>
    <property type="project" value="InterPro"/>
</dbReference>
<sequence>MKRIVYITILAGLWLRGHAQTLYLSGTGSDHTVNWDFLCTGGQNAGKWTTIPVPGNWELQGFGAYNYGLDKDTLKAREQGLYRYRFIVPEDWNGKTVKIVFEGSMTDTRVSINGRVAGPIHQGAFYRFSYDITPLLRYGRQNLLEVTVSKVSANRSVNQAERHGDFWVFGGIYRPVYLQAFPVQHIDHVAIDAGGDGALRAELRLAGLRLAGPGGREGATGAPGADSVRAQVFTLDGRPVGGSFTARVTNDTLVRLQTVVPGILPWSPEAPQLYQLRCTLLGHGQTLHVTERRFGFRTIELRPEDGIYVNGVKIKFKGICRHSFWPTTGRATSKALSIEDVELMKEMNMNAVRMSHYPPDDHFLDVCDSLGLFVLDELTGWHHAYDTEVGSRLVREMIDRDVNHPSVVLWDNGNEGGFNFDLDPLFDRLDIQHRPLIHPWAVFRHTDTQHYINYDYGSGTGLHGHDVTFPTEFLHALYDGGGGAGLQDYWEWMWNDPLSAGGFIWDFSDEAVVRTDRNGELDTDGDHAPDGVLGPYREKEGSFYAIKAVWTPVVMGRKEVTPSFDGRLTVENRYFYTNLNRCSYRWTLKRLGGPWAVPAAQGPSTAPAAAPPAGAADSLSGVAPAPPTGAADSLSGVAPAPPTGAAADSLSGVVPAPPAGAATDSLSGVAAAPDVRPGDKGVLDLGLPANWNQYDVLYLTIRDAFGRELYTWSWPLRLPEAIAERVASMPVGAPQAAARQAAAPQAVARQAASPVATQANAATAATNAAVRLATTDTTYEVTTGPLHLTFNRASARLTGVRNAQGTIPFGQGPLLCDTTDVGFKGMDTHYTGDSLVLEATFEKKSDCQTLRWTVCPSGWVKLDVAYFPEAYTTDYMGISFSYPEAKVKGVRWMGEGPYRVWKNRMKGTTLGLWDKAYNNTVTGQGNPVYPEFKGYYANLYWVRLLTDGQPVTIVCASRDVFLRLYTPAWPAHAYNTAPPFPVGDISFMHAIPPIGTKSQKAENMGPSGHQNMYYDYGKSPAYAKRVTLFFNFSGE</sequence>
<dbReference type="Pfam" id="PF00703">
    <property type="entry name" value="Glyco_hydro_2"/>
    <property type="match status" value="1"/>
</dbReference>
<evidence type="ECO:0000313" key="13">
    <source>
        <dbReference type="EMBL" id="TDX01387.1"/>
    </source>
</evidence>
<reference evidence="13 14" key="1">
    <citation type="submission" date="2019-03" db="EMBL/GenBank/DDBJ databases">
        <title>Genomic Encyclopedia of Type Strains, Phase IV (KMG-IV): sequencing the most valuable type-strain genomes for metagenomic binning, comparative biology and taxonomic classification.</title>
        <authorList>
            <person name="Goeker M."/>
        </authorList>
    </citation>
    <scope>NUCLEOTIDE SEQUENCE [LARGE SCALE GENOMIC DNA]</scope>
    <source>
        <strain evidence="13 14">DSM 100059</strain>
    </source>
</reference>
<dbReference type="InterPro" id="IPR050347">
    <property type="entry name" value="Bact_Beta-galactosidase"/>
</dbReference>
<dbReference type="GO" id="GO:0004565">
    <property type="term" value="F:beta-galactosidase activity"/>
    <property type="evidence" value="ECO:0007669"/>
    <property type="project" value="UniProtKB-EC"/>
</dbReference>
<dbReference type="Gene3D" id="3.20.20.80">
    <property type="entry name" value="Glycosidases"/>
    <property type="match status" value="1"/>
</dbReference>
<proteinExistence type="inferred from homology"/>
<dbReference type="GO" id="GO:0005990">
    <property type="term" value="P:lactose catabolic process"/>
    <property type="evidence" value="ECO:0007669"/>
    <property type="project" value="TreeGrafter"/>
</dbReference>
<evidence type="ECO:0000256" key="2">
    <source>
        <dbReference type="ARBA" id="ARBA00001913"/>
    </source>
</evidence>
<accession>A0A4R8DVE7</accession>
<comment type="cofactor">
    <cofactor evidence="2">
        <name>Ca(2+)</name>
        <dbReference type="ChEBI" id="CHEBI:29108"/>
    </cofactor>
</comment>
<dbReference type="Gene3D" id="2.60.40.10">
    <property type="entry name" value="Immunoglobulins"/>
    <property type="match status" value="1"/>
</dbReference>
<dbReference type="Gene3D" id="2.60.120.260">
    <property type="entry name" value="Galactose-binding domain-like"/>
    <property type="match status" value="1"/>
</dbReference>
<dbReference type="EMBL" id="SODV01000001">
    <property type="protein sequence ID" value="TDX01387.1"/>
    <property type="molecule type" value="Genomic_DNA"/>
</dbReference>
<comment type="catalytic activity">
    <reaction evidence="1">
        <text>Hydrolysis of terminal non-reducing beta-D-galactose residues in beta-D-galactosides.</text>
        <dbReference type="EC" id="3.2.1.23"/>
    </reaction>
</comment>
<keyword evidence="8" id="KW-0326">Glycosidase</keyword>
<dbReference type="GO" id="GO:0009341">
    <property type="term" value="C:beta-galactosidase complex"/>
    <property type="evidence" value="ECO:0007669"/>
    <property type="project" value="TreeGrafter"/>
</dbReference>
<evidence type="ECO:0000256" key="8">
    <source>
        <dbReference type="ARBA" id="ARBA00023295"/>
    </source>
</evidence>
<dbReference type="InterPro" id="IPR006101">
    <property type="entry name" value="Glyco_hydro_2"/>
</dbReference>
<dbReference type="EC" id="3.2.1.23" evidence="5"/>
<dbReference type="InterPro" id="IPR036156">
    <property type="entry name" value="Beta-gal/glucu_dom_sf"/>
</dbReference>
<dbReference type="InterPro" id="IPR006102">
    <property type="entry name" value="Ig-like_GH2"/>
</dbReference>
<evidence type="ECO:0000259" key="10">
    <source>
        <dbReference type="Pfam" id="PF00703"/>
    </source>
</evidence>
<evidence type="ECO:0000256" key="6">
    <source>
        <dbReference type="ARBA" id="ARBA00022801"/>
    </source>
</evidence>
<evidence type="ECO:0000256" key="4">
    <source>
        <dbReference type="ARBA" id="ARBA00011245"/>
    </source>
</evidence>
<dbReference type="Proteomes" id="UP000294498">
    <property type="component" value="Unassembled WGS sequence"/>
</dbReference>
<gene>
    <name evidence="13" type="ORF">EDB95_2421</name>
</gene>
<dbReference type="SUPFAM" id="SSF74650">
    <property type="entry name" value="Galactose mutarotase-like"/>
    <property type="match status" value="1"/>
</dbReference>
<dbReference type="InterPro" id="IPR014718">
    <property type="entry name" value="GH-type_carb-bd"/>
</dbReference>
<dbReference type="Gene3D" id="2.70.98.10">
    <property type="match status" value="1"/>
</dbReference>
<feature type="compositionally biased region" description="Low complexity" evidence="9">
    <location>
        <begin position="601"/>
        <end position="616"/>
    </location>
</feature>
<protein>
    <recommendedName>
        <fullName evidence="5">beta-galactosidase</fullName>
        <ecNumber evidence="5">3.2.1.23</ecNumber>
    </recommendedName>
</protein>
<feature type="domain" description="Glycoside hydrolase family 2 immunoglobulin-like beta-sandwich" evidence="10">
    <location>
        <begin position="252"/>
        <end position="297"/>
    </location>
</feature>
<comment type="similarity">
    <text evidence="3">Belongs to the glycosyl hydrolase 2 family.</text>
</comment>
<evidence type="ECO:0000256" key="7">
    <source>
        <dbReference type="ARBA" id="ARBA00022837"/>
    </source>
</evidence>
<comment type="caution">
    <text evidence="13">The sequence shown here is derived from an EMBL/GenBank/DDBJ whole genome shotgun (WGS) entry which is preliminary data.</text>
</comment>